<sequence length="110" mass="12577">MSPLRQITNAKWWGEEEAKRIEQRMQQSSAHSVRDKVLRCVTKGGGIALPSQARRPPLCSRDSDRAHLRREHILHAIIMEDKSSRKAYNTSRRFIVVVLACKLPDIIGSM</sequence>
<gene>
    <name evidence="1" type="ORF">K0M31_005795</name>
</gene>
<evidence type="ECO:0000313" key="2">
    <source>
        <dbReference type="Proteomes" id="UP001177670"/>
    </source>
</evidence>
<keyword evidence="2" id="KW-1185">Reference proteome</keyword>
<reference evidence="1" key="1">
    <citation type="submission" date="2021-10" db="EMBL/GenBank/DDBJ databases">
        <title>Melipona bicolor Genome sequencing and assembly.</title>
        <authorList>
            <person name="Araujo N.S."/>
            <person name="Arias M.C."/>
        </authorList>
    </citation>
    <scope>NUCLEOTIDE SEQUENCE</scope>
    <source>
        <strain evidence="1">USP_2M_L1-L4_2017</strain>
        <tissue evidence="1">Whole body</tissue>
    </source>
</reference>
<organism evidence="1 2">
    <name type="scientific">Melipona bicolor</name>
    <dbReference type="NCBI Taxonomy" id="60889"/>
    <lineage>
        <taxon>Eukaryota</taxon>
        <taxon>Metazoa</taxon>
        <taxon>Ecdysozoa</taxon>
        <taxon>Arthropoda</taxon>
        <taxon>Hexapoda</taxon>
        <taxon>Insecta</taxon>
        <taxon>Pterygota</taxon>
        <taxon>Neoptera</taxon>
        <taxon>Endopterygota</taxon>
        <taxon>Hymenoptera</taxon>
        <taxon>Apocrita</taxon>
        <taxon>Aculeata</taxon>
        <taxon>Apoidea</taxon>
        <taxon>Anthophila</taxon>
        <taxon>Apidae</taxon>
        <taxon>Melipona</taxon>
    </lineage>
</organism>
<dbReference type="Proteomes" id="UP001177670">
    <property type="component" value="Unassembled WGS sequence"/>
</dbReference>
<protein>
    <submittedName>
        <fullName evidence="1">Uncharacterized protein</fullName>
    </submittedName>
</protein>
<proteinExistence type="predicted"/>
<dbReference type="EMBL" id="JAHYIQ010000016">
    <property type="protein sequence ID" value="KAK1125427.1"/>
    <property type="molecule type" value="Genomic_DNA"/>
</dbReference>
<evidence type="ECO:0000313" key="1">
    <source>
        <dbReference type="EMBL" id="KAK1125427.1"/>
    </source>
</evidence>
<accession>A0AA40KM24</accession>
<name>A0AA40KM24_9HYME</name>
<dbReference type="AlphaFoldDB" id="A0AA40KM24"/>
<comment type="caution">
    <text evidence="1">The sequence shown here is derived from an EMBL/GenBank/DDBJ whole genome shotgun (WGS) entry which is preliminary data.</text>
</comment>